<protein>
    <recommendedName>
        <fullName evidence="4 10">Mannan endo-1,6-alpha-mannosidase</fullName>
        <ecNumber evidence="4 10">3.2.1.101</ecNumber>
    </recommendedName>
</protein>
<gene>
    <name evidence="14" type="primary">DCW1_1</name>
    <name evidence="14" type="ORF">TWF696_002072</name>
</gene>
<dbReference type="SUPFAM" id="SSF48208">
    <property type="entry name" value="Six-hairpin glycosidases"/>
    <property type="match status" value="1"/>
</dbReference>
<feature type="region of interest" description="Disordered" evidence="11">
    <location>
        <begin position="404"/>
        <end position="423"/>
    </location>
</feature>
<reference evidence="14 15" key="1">
    <citation type="submission" date="2019-10" db="EMBL/GenBank/DDBJ databases">
        <authorList>
            <person name="Palmer J.M."/>
        </authorList>
    </citation>
    <scope>NUCLEOTIDE SEQUENCE [LARGE SCALE GENOMIC DNA]</scope>
    <source>
        <strain evidence="14 15">TWF696</strain>
    </source>
</reference>
<evidence type="ECO:0000256" key="1">
    <source>
        <dbReference type="ARBA" id="ARBA00001452"/>
    </source>
</evidence>
<evidence type="ECO:0000256" key="7">
    <source>
        <dbReference type="ARBA" id="ARBA00023136"/>
    </source>
</evidence>
<keyword evidence="7 12" id="KW-0472">Membrane</keyword>
<evidence type="ECO:0000256" key="2">
    <source>
        <dbReference type="ARBA" id="ARBA00004308"/>
    </source>
</evidence>
<evidence type="ECO:0000256" key="6">
    <source>
        <dbReference type="ARBA" id="ARBA00022801"/>
    </source>
</evidence>
<evidence type="ECO:0000256" key="8">
    <source>
        <dbReference type="ARBA" id="ARBA00023180"/>
    </source>
</evidence>
<dbReference type="AlphaFoldDB" id="A0AAV9U6P8"/>
<dbReference type="PANTHER" id="PTHR12145">
    <property type="entry name" value="MANNAN ENDO-1,6-ALPHA-MANNOSIDASE DCW1"/>
    <property type="match status" value="1"/>
</dbReference>
<proteinExistence type="inferred from homology"/>
<dbReference type="PIRSF" id="PIRSF016302">
    <property type="entry name" value="Man_a_manosd"/>
    <property type="match status" value="1"/>
</dbReference>
<dbReference type="Proteomes" id="UP001375240">
    <property type="component" value="Unassembled WGS sequence"/>
</dbReference>
<keyword evidence="9 10" id="KW-0326">Glycosidase</keyword>
<keyword evidence="6 10" id="KW-0378">Hydrolase</keyword>
<name>A0AAV9U6P8_9PEZI</name>
<keyword evidence="12" id="KW-1133">Transmembrane helix</keyword>
<evidence type="ECO:0000313" key="15">
    <source>
        <dbReference type="Proteomes" id="UP001375240"/>
    </source>
</evidence>
<comment type="catalytic activity">
    <reaction evidence="1 10">
        <text>Random hydrolysis of (1-&gt;6)-alpha-D-mannosidic linkages in unbranched (1-&gt;6)-mannans.</text>
        <dbReference type="EC" id="3.2.1.101"/>
    </reaction>
</comment>
<dbReference type="InterPro" id="IPR008928">
    <property type="entry name" value="6-hairpin_glycosidase_sf"/>
</dbReference>
<dbReference type="InterPro" id="IPR014480">
    <property type="entry name" value="Mannan-1_6-alpha_mannosidase"/>
</dbReference>
<feature type="transmembrane region" description="Helical" evidence="12">
    <location>
        <begin position="442"/>
        <end position="463"/>
    </location>
</feature>
<dbReference type="EMBL" id="JAVHNQ010000011">
    <property type="protein sequence ID" value="KAK6336522.1"/>
    <property type="molecule type" value="Genomic_DNA"/>
</dbReference>
<accession>A0AAV9U6P8</accession>
<keyword evidence="5 13" id="KW-0732">Signal</keyword>
<feature type="signal peptide" evidence="13">
    <location>
        <begin position="1"/>
        <end position="23"/>
    </location>
</feature>
<comment type="subcellular location">
    <subcellularLocation>
        <location evidence="2">Endomembrane system</location>
    </subcellularLocation>
</comment>
<keyword evidence="12" id="KW-0812">Transmembrane</keyword>
<dbReference type="Pfam" id="PF03663">
    <property type="entry name" value="Glyco_hydro_76"/>
    <property type="match status" value="1"/>
</dbReference>
<feature type="chain" id="PRO_5043463079" description="Mannan endo-1,6-alpha-mannosidase" evidence="13">
    <location>
        <begin position="24"/>
        <end position="464"/>
    </location>
</feature>
<dbReference type="GO" id="GO:0008496">
    <property type="term" value="F:mannan endo-1,6-alpha-mannosidase activity"/>
    <property type="evidence" value="ECO:0007669"/>
    <property type="project" value="UniProtKB-UniRule"/>
</dbReference>
<keyword evidence="8" id="KW-0325">Glycoprotein</keyword>
<evidence type="ECO:0000256" key="12">
    <source>
        <dbReference type="SAM" id="Phobius"/>
    </source>
</evidence>
<dbReference type="GO" id="GO:0016052">
    <property type="term" value="P:carbohydrate catabolic process"/>
    <property type="evidence" value="ECO:0007669"/>
    <property type="project" value="InterPro"/>
</dbReference>
<dbReference type="FunFam" id="1.50.10.20:FF:000006">
    <property type="entry name" value="Mannan endo-1,6-alpha-mannosidase"/>
    <property type="match status" value="1"/>
</dbReference>
<keyword evidence="15" id="KW-1185">Reference proteome</keyword>
<evidence type="ECO:0000313" key="14">
    <source>
        <dbReference type="EMBL" id="KAK6336522.1"/>
    </source>
</evidence>
<dbReference type="GO" id="GO:0009272">
    <property type="term" value="P:fungal-type cell wall biogenesis"/>
    <property type="evidence" value="ECO:0007669"/>
    <property type="project" value="TreeGrafter"/>
</dbReference>
<dbReference type="GO" id="GO:0012505">
    <property type="term" value="C:endomembrane system"/>
    <property type="evidence" value="ECO:0007669"/>
    <property type="project" value="UniProtKB-SubCell"/>
</dbReference>
<dbReference type="InterPro" id="IPR005198">
    <property type="entry name" value="Glyco_hydro_76"/>
</dbReference>
<evidence type="ECO:0000256" key="13">
    <source>
        <dbReference type="SAM" id="SignalP"/>
    </source>
</evidence>
<evidence type="ECO:0000256" key="5">
    <source>
        <dbReference type="ARBA" id="ARBA00022729"/>
    </source>
</evidence>
<organism evidence="14 15">
    <name type="scientific">Orbilia brochopaga</name>
    <dbReference type="NCBI Taxonomy" id="3140254"/>
    <lineage>
        <taxon>Eukaryota</taxon>
        <taxon>Fungi</taxon>
        <taxon>Dikarya</taxon>
        <taxon>Ascomycota</taxon>
        <taxon>Pezizomycotina</taxon>
        <taxon>Orbiliomycetes</taxon>
        <taxon>Orbiliales</taxon>
        <taxon>Orbiliaceae</taxon>
        <taxon>Orbilia</taxon>
    </lineage>
</organism>
<comment type="similarity">
    <text evidence="3 10">Belongs to the glycosyl hydrolase 76 family.</text>
</comment>
<evidence type="ECO:0000256" key="9">
    <source>
        <dbReference type="ARBA" id="ARBA00023295"/>
    </source>
</evidence>
<sequence>MRWFSRARLAVAWTAAFVVRSCAYDLDVNSVDSIIGGATLAADGMMHYYSGHLPGNIPGILPPPYYWWEVGAMFGGLIDFWWYTGNDTWNDIVIQGLLHQIGDDGLVMPKNQTTTEGNDDQAFWAIATMMAAERGFPNPPKNKPQWLAVTQAVFNLQATRWDMDNCNGGLRWQIFTWNNGYTYKNTVSNGCFFQLATRLARYTGNSTYEDWANKIWDWSVESGLISDDYRFYDGLDIPSNCSVNHNQWSYNAGLYLAGSAFMYNITTGAEQEKWKKRLDGILWMAGVFFHPTQPDVMYEAICEPYPRGCNTDQKSFKAYFSRWLALTTQVAPYTSEIIMPKLRISAKAALETCVGGTDGVTCGLKWYKGDWGAWDGNYGVGEQMAVMEVTQSLLIETKNEAPPFTEVKGGNSTGDPTAGGAGDNPQLNAIVDLSVPTAGQKAGAAIATLTVISMTGYMFYYMVT</sequence>
<dbReference type="Gene3D" id="1.50.10.20">
    <property type="match status" value="1"/>
</dbReference>
<evidence type="ECO:0000256" key="4">
    <source>
        <dbReference type="ARBA" id="ARBA00012350"/>
    </source>
</evidence>
<comment type="caution">
    <text evidence="14">The sequence shown here is derived from an EMBL/GenBank/DDBJ whole genome shotgun (WGS) entry which is preliminary data.</text>
</comment>
<evidence type="ECO:0000256" key="10">
    <source>
        <dbReference type="PIRNR" id="PIRNR016302"/>
    </source>
</evidence>
<evidence type="ECO:0000256" key="3">
    <source>
        <dbReference type="ARBA" id="ARBA00009699"/>
    </source>
</evidence>
<dbReference type="EC" id="3.2.1.101" evidence="4 10"/>
<evidence type="ECO:0000256" key="11">
    <source>
        <dbReference type="SAM" id="MobiDB-lite"/>
    </source>
</evidence>
<dbReference type="PANTHER" id="PTHR12145:SF36">
    <property type="entry name" value="MANNAN ENDO-1,6-ALPHA-MANNOSIDASE DCW1"/>
    <property type="match status" value="1"/>
</dbReference>